<organism evidence="1 2">
    <name type="scientific">Smallanthus sonchifolius</name>
    <dbReference type="NCBI Taxonomy" id="185202"/>
    <lineage>
        <taxon>Eukaryota</taxon>
        <taxon>Viridiplantae</taxon>
        <taxon>Streptophyta</taxon>
        <taxon>Embryophyta</taxon>
        <taxon>Tracheophyta</taxon>
        <taxon>Spermatophyta</taxon>
        <taxon>Magnoliopsida</taxon>
        <taxon>eudicotyledons</taxon>
        <taxon>Gunneridae</taxon>
        <taxon>Pentapetalae</taxon>
        <taxon>asterids</taxon>
        <taxon>campanulids</taxon>
        <taxon>Asterales</taxon>
        <taxon>Asteraceae</taxon>
        <taxon>Asteroideae</taxon>
        <taxon>Heliantheae alliance</taxon>
        <taxon>Millerieae</taxon>
        <taxon>Smallanthus</taxon>
    </lineage>
</organism>
<name>A0ACB9JLY0_9ASTR</name>
<evidence type="ECO:0000313" key="2">
    <source>
        <dbReference type="Proteomes" id="UP001056120"/>
    </source>
</evidence>
<reference evidence="2" key="1">
    <citation type="journal article" date="2022" name="Mol. Ecol. Resour.">
        <title>The genomes of chicory, endive, great burdock and yacon provide insights into Asteraceae palaeo-polyploidization history and plant inulin production.</title>
        <authorList>
            <person name="Fan W."/>
            <person name="Wang S."/>
            <person name="Wang H."/>
            <person name="Wang A."/>
            <person name="Jiang F."/>
            <person name="Liu H."/>
            <person name="Zhao H."/>
            <person name="Xu D."/>
            <person name="Zhang Y."/>
        </authorList>
    </citation>
    <scope>NUCLEOTIDE SEQUENCE [LARGE SCALE GENOMIC DNA]</scope>
    <source>
        <strain evidence="2">cv. Yunnan</strain>
    </source>
</reference>
<comment type="caution">
    <text evidence="1">The sequence shown here is derived from an EMBL/GenBank/DDBJ whole genome shotgun (WGS) entry which is preliminary data.</text>
</comment>
<proteinExistence type="predicted"/>
<dbReference type="Proteomes" id="UP001056120">
    <property type="component" value="Linkage Group LG03"/>
</dbReference>
<keyword evidence="2" id="KW-1185">Reference proteome</keyword>
<evidence type="ECO:0000313" key="1">
    <source>
        <dbReference type="EMBL" id="KAI3821325.1"/>
    </source>
</evidence>
<dbReference type="EMBL" id="CM042020">
    <property type="protein sequence ID" value="KAI3821325.1"/>
    <property type="molecule type" value="Genomic_DNA"/>
</dbReference>
<gene>
    <name evidence="1" type="ORF">L1987_08890</name>
</gene>
<protein>
    <submittedName>
        <fullName evidence="1">Uncharacterized protein</fullName>
    </submittedName>
</protein>
<reference evidence="1 2" key="2">
    <citation type="journal article" date="2022" name="Mol. Ecol. Resour.">
        <title>The genomes of chicory, endive, great burdock and yacon provide insights into Asteraceae paleo-polyploidization history and plant inulin production.</title>
        <authorList>
            <person name="Fan W."/>
            <person name="Wang S."/>
            <person name="Wang H."/>
            <person name="Wang A."/>
            <person name="Jiang F."/>
            <person name="Liu H."/>
            <person name="Zhao H."/>
            <person name="Xu D."/>
            <person name="Zhang Y."/>
        </authorList>
    </citation>
    <scope>NUCLEOTIDE SEQUENCE [LARGE SCALE GENOMIC DNA]</scope>
    <source>
        <strain evidence="2">cv. Yunnan</strain>
        <tissue evidence="1">Leaves</tissue>
    </source>
</reference>
<sequence>MCCSQITSFTLKVIFPLWPLLLEISRTPFLTASSESLSLIPKTSTLPLLHIRLPYEIKLKASPHLRLISGSLYLEIDGLTINWRKVISVIKRHRNLQKISFIGHTLGGLIASFTHEILQMIIA</sequence>
<accession>A0ACB9JLY0</accession>